<proteinExistence type="predicted"/>
<dbReference type="PANTHER" id="PTHR43317">
    <property type="entry name" value="THERMOSPERMINE SYNTHASE ACAULIS5"/>
    <property type="match status" value="1"/>
</dbReference>
<keyword evidence="1" id="KW-0620">Polyamine biosynthesis</keyword>
<protein>
    <recommendedName>
        <fullName evidence="4">Spermidine synthase</fullName>
    </recommendedName>
</protein>
<dbReference type="Gene3D" id="3.40.50.150">
    <property type="entry name" value="Vaccinia Virus protein VP39"/>
    <property type="match status" value="1"/>
</dbReference>
<dbReference type="InterPro" id="IPR029063">
    <property type="entry name" value="SAM-dependent_MTases_sf"/>
</dbReference>
<evidence type="ECO:0000313" key="2">
    <source>
        <dbReference type="EMBL" id="UYM06253.1"/>
    </source>
</evidence>
<keyword evidence="3" id="KW-1185">Reference proteome</keyword>
<evidence type="ECO:0000313" key="3">
    <source>
        <dbReference type="Proteomes" id="UP001164390"/>
    </source>
</evidence>
<dbReference type="PANTHER" id="PTHR43317:SF3">
    <property type="entry name" value="BLR2883 PROTEIN"/>
    <property type="match status" value="1"/>
</dbReference>
<dbReference type="EMBL" id="CP094970">
    <property type="protein sequence ID" value="UYM06253.1"/>
    <property type="molecule type" value="Genomic_DNA"/>
</dbReference>
<sequence>MEWRAGDAALRRRADGALELRVGGVFVMDDVETSSERLLARTMLDGLPDPRHVLVGGLGLGYTLREILGDPRIKRVTVAELEPAIPAWMHDGMLPGADLLTDPRVDLRIADVREVVDATERDDLDAILLDVDNGPGYLVHEDNAELYERPFLQRCADVLAPGGQLCVWSMAEAPELESAMQERFGRVETQPIPVRLQGRAESYWLVRGHGVAGDSLAP</sequence>
<gene>
    <name evidence="2" type="ORF">L0C25_04020</name>
</gene>
<dbReference type="AlphaFoldDB" id="A0AA46YN06"/>
<dbReference type="GO" id="GO:0006596">
    <property type="term" value="P:polyamine biosynthetic process"/>
    <property type="evidence" value="ECO:0007669"/>
    <property type="project" value="UniProtKB-KW"/>
</dbReference>
<evidence type="ECO:0000256" key="1">
    <source>
        <dbReference type="ARBA" id="ARBA00023115"/>
    </source>
</evidence>
<accession>A0AA46YN06</accession>
<dbReference type="SUPFAM" id="SSF53335">
    <property type="entry name" value="S-adenosyl-L-methionine-dependent methyltransferases"/>
    <property type="match status" value="1"/>
</dbReference>
<dbReference type="Proteomes" id="UP001164390">
    <property type="component" value="Chromosome"/>
</dbReference>
<reference evidence="2" key="1">
    <citation type="submission" date="2022-01" db="EMBL/GenBank/DDBJ databases">
        <title>Nocardioidaceae gen. sp. A5X3R13.</title>
        <authorList>
            <person name="Lopez Marin M.A."/>
            <person name="Uhlik O."/>
        </authorList>
    </citation>
    <scope>NUCLEOTIDE SEQUENCE</scope>
    <source>
        <strain evidence="2">A5X3R13</strain>
    </source>
</reference>
<dbReference type="KEGG" id="sgrg:L0C25_04020"/>
<organism evidence="2 3">
    <name type="scientific">Solicola gregarius</name>
    <dbReference type="NCBI Taxonomy" id="2908642"/>
    <lineage>
        <taxon>Bacteria</taxon>
        <taxon>Bacillati</taxon>
        <taxon>Actinomycetota</taxon>
        <taxon>Actinomycetes</taxon>
        <taxon>Propionibacteriales</taxon>
        <taxon>Nocardioidaceae</taxon>
        <taxon>Solicola</taxon>
    </lineage>
</organism>
<dbReference type="RefSeq" id="WP_271635129.1">
    <property type="nucleotide sequence ID" value="NZ_CP094970.1"/>
</dbReference>
<dbReference type="Pfam" id="PF01564">
    <property type="entry name" value="Spermine_synth"/>
    <property type="match status" value="1"/>
</dbReference>
<name>A0AA46YN06_9ACTN</name>
<evidence type="ECO:0008006" key="4">
    <source>
        <dbReference type="Google" id="ProtNLM"/>
    </source>
</evidence>